<comment type="caution">
    <text evidence="1">The sequence shown here is derived from an EMBL/GenBank/DDBJ whole genome shotgun (WGS) entry which is preliminary data.</text>
</comment>
<dbReference type="Pfam" id="PF13279">
    <property type="entry name" value="4HBT_2"/>
    <property type="match status" value="1"/>
</dbReference>
<dbReference type="OrthoDB" id="1432498at2"/>
<evidence type="ECO:0000313" key="1">
    <source>
        <dbReference type="EMBL" id="PVW16499.1"/>
    </source>
</evidence>
<proteinExistence type="predicted"/>
<sequence>MIYYWLHLIYLYIGARFFWSKVDITSNQVNHRRVSLFDCDALKYMANSRYFYYMDFIRFEKLFRSKLYENSFKKGMYPVFGAQKIIYKKPLKRWTAFTVTLMLEGWDEKWYYHKHIFSNKNGICAIGYTKAAFWKNHKLQDLAPIFKNCGMTETEKKIPSEIVHLFENDQQLLKHKIKNNSK</sequence>
<dbReference type="Gene3D" id="3.10.129.10">
    <property type="entry name" value="Hotdog Thioesterase"/>
    <property type="match status" value="1"/>
</dbReference>
<dbReference type="InterPro" id="IPR051490">
    <property type="entry name" value="THEM6_lcsJ_thioesterase"/>
</dbReference>
<accession>A0A2U0I5X7</accession>
<evidence type="ECO:0000313" key="2">
    <source>
        <dbReference type="Proteomes" id="UP000245962"/>
    </source>
</evidence>
<name>A0A2U0I5X7_9FLAO</name>
<dbReference type="PANTHER" id="PTHR12475">
    <property type="match status" value="1"/>
</dbReference>
<dbReference type="InterPro" id="IPR029069">
    <property type="entry name" value="HotDog_dom_sf"/>
</dbReference>
<gene>
    <name evidence="1" type="ORF">DDV96_04405</name>
</gene>
<dbReference type="PANTHER" id="PTHR12475:SF4">
    <property type="entry name" value="PROTEIN THEM6"/>
    <property type="match status" value="1"/>
</dbReference>
<dbReference type="SUPFAM" id="SSF54637">
    <property type="entry name" value="Thioesterase/thiol ester dehydrase-isomerase"/>
    <property type="match status" value="1"/>
</dbReference>
<keyword evidence="2" id="KW-1185">Reference proteome</keyword>
<organism evidence="1 2">
    <name type="scientific">Marixanthomonas spongiae</name>
    <dbReference type="NCBI Taxonomy" id="2174845"/>
    <lineage>
        <taxon>Bacteria</taxon>
        <taxon>Pseudomonadati</taxon>
        <taxon>Bacteroidota</taxon>
        <taxon>Flavobacteriia</taxon>
        <taxon>Flavobacteriales</taxon>
        <taxon>Flavobacteriaceae</taxon>
        <taxon>Marixanthomonas</taxon>
    </lineage>
</organism>
<dbReference type="CDD" id="cd00586">
    <property type="entry name" value="4HBT"/>
    <property type="match status" value="1"/>
</dbReference>
<dbReference type="RefSeq" id="WP_116693511.1">
    <property type="nucleotide sequence ID" value="NZ_QEHR01000002.1"/>
</dbReference>
<dbReference type="EMBL" id="QEHR01000002">
    <property type="protein sequence ID" value="PVW16499.1"/>
    <property type="molecule type" value="Genomic_DNA"/>
</dbReference>
<evidence type="ECO:0008006" key="3">
    <source>
        <dbReference type="Google" id="ProtNLM"/>
    </source>
</evidence>
<protein>
    <recommendedName>
        <fullName evidence="3">Acyl-CoA thioesterase FadM</fullName>
    </recommendedName>
</protein>
<dbReference type="AlphaFoldDB" id="A0A2U0I5X7"/>
<dbReference type="Proteomes" id="UP000245962">
    <property type="component" value="Unassembled WGS sequence"/>
</dbReference>
<reference evidence="1 2" key="1">
    <citation type="submission" date="2018-04" db="EMBL/GenBank/DDBJ databases">
        <title>Marixanthomonas spongiae HN-E44 sp. nov., isolated from a marine sponge.</title>
        <authorList>
            <person name="Luo L."/>
            <person name="Zhuang L."/>
        </authorList>
    </citation>
    <scope>NUCLEOTIDE SEQUENCE [LARGE SCALE GENOMIC DNA]</scope>
    <source>
        <strain evidence="1 2">HN-E44</strain>
    </source>
</reference>